<dbReference type="EMBL" id="JACVVK020000593">
    <property type="protein sequence ID" value="KAK7464001.1"/>
    <property type="molecule type" value="Genomic_DNA"/>
</dbReference>
<feature type="compositionally biased region" description="Basic and acidic residues" evidence="1">
    <location>
        <begin position="480"/>
        <end position="492"/>
    </location>
</feature>
<name>A0ABD0J788_9CAEN</name>
<feature type="region of interest" description="Disordered" evidence="1">
    <location>
        <begin position="144"/>
        <end position="172"/>
    </location>
</feature>
<feature type="compositionally biased region" description="Polar residues" evidence="1">
    <location>
        <begin position="1"/>
        <end position="10"/>
    </location>
</feature>
<organism evidence="2 3">
    <name type="scientific">Batillaria attramentaria</name>
    <dbReference type="NCBI Taxonomy" id="370345"/>
    <lineage>
        <taxon>Eukaryota</taxon>
        <taxon>Metazoa</taxon>
        <taxon>Spiralia</taxon>
        <taxon>Lophotrochozoa</taxon>
        <taxon>Mollusca</taxon>
        <taxon>Gastropoda</taxon>
        <taxon>Caenogastropoda</taxon>
        <taxon>Sorbeoconcha</taxon>
        <taxon>Cerithioidea</taxon>
        <taxon>Batillariidae</taxon>
        <taxon>Batillaria</taxon>
    </lineage>
</organism>
<evidence type="ECO:0000313" key="3">
    <source>
        <dbReference type="Proteomes" id="UP001519460"/>
    </source>
</evidence>
<evidence type="ECO:0000313" key="2">
    <source>
        <dbReference type="EMBL" id="KAK7464001.1"/>
    </source>
</evidence>
<dbReference type="AlphaFoldDB" id="A0ABD0J788"/>
<dbReference type="Proteomes" id="UP001519460">
    <property type="component" value="Unassembled WGS sequence"/>
</dbReference>
<gene>
    <name evidence="2" type="ORF">BaRGS_00037999</name>
</gene>
<feature type="region of interest" description="Disordered" evidence="1">
    <location>
        <begin position="290"/>
        <end position="310"/>
    </location>
</feature>
<feature type="region of interest" description="Disordered" evidence="1">
    <location>
        <begin position="1"/>
        <end position="83"/>
    </location>
</feature>
<evidence type="ECO:0000256" key="1">
    <source>
        <dbReference type="SAM" id="MobiDB-lite"/>
    </source>
</evidence>
<accession>A0ABD0J788</accession>
<comment type="caution">
    <text evidence="2">The sequence shown here is derived from an EMBL/GenBank/DDBJ whole genome shotgun (WGS) entry which is preliminary data.</text>
</comment>
<protein>
    <submittedName>
        <fullName evidence="2">Uncharacterized protein</fullName>
    </submittedName>
</protein>
<reference evidence="2 3" key="1">
    <citation type="journal article" date="2023" name="Sci. Data">
        <title>Genome assembly of the Korean intertidal mud-creeper Batillaria attramentaria.</title>
        <authorList>
            <person name="Patra A.K."/>
            <person name="Ho P.T."/>
            <person name="Jun S."/>
            <person name="Lee S.J."/>
            <person name="Kim Y."/>
            <person name="Won Y.J."/>
        </authorList>
    </citation>
    <scope>NUCLEOTIDE SEQUENCE [LARGE SCALE GENOMIC DNA]</scope>
    <source>
        <strain evidence="2">Wonlab-2016</strain>
    </source>
</reference>
<feature type="region of interest" description="Disordered" evidence="1">
    <location>
        <begin position="480"/>
        <end position="514"/>
    </location>
</feature>
<keyword evidence="3" id="KW-1185">Reference proteome</keyword>
<proteinExistence type="predicted"/>
<sequence>MPTAATTTMSLKEIPKLMVTPPPPPPSSPLLSLSSLPESDSQTDCVPSKNDFRQSHTRLTEYNGADTGALGNDSLTQTKPKRKRVRFKLDPEPFSDSKYSRKTKNEIRHDDADLDGVISRLLDGGKRRSIDARGADNARRVHGLFARKDNLPGRLSPHSRPRPDKTGPGFQASVHENLSRWSASGTNLGAADTSGTSHRQEENLSRFCGLEHSDSEQVPPCYEGFVVERESHSVSMAAGTQEKPGLLGRASAPKALELFRIANRAHDSRGGGSERNARPQTAHVNELQNKTRENGSPLHARQSGPQASGKGYFYRKDVYREVLTTSDLPRFSYSHWTYSISYGDGNSNHADTGASCNANNTAVNGTVRGGGVFTPDCCLRNNSFCSRSKQENCNHAETNASCNANNTAENGTVRGGSVFTPADGCLKKKSFCSRSKQENCNADTNGSCNANALNGTVRGRGVFTPAECCLKNNSFCSRSKQENHQTQRERQDGSSSQAKSKTPVPKKAGLPSCNGFAKLDLVSLFD</sequence>